<reference evidence="8" key="1">
    <citation type="submission" date="2022-02" db="EMBL/GenBank/DDBJ databases">
        <authorList>
            <person name="Giguere J D."/>
        </authorList>
    </citation>
    <scope>NUCLEOTIDE SEQUENCE</scope>
    <source>
        <strain evidence="8">CCAP 1055/1</strain>
    </source>
</reference>
<feature type="compositionally biased region" description="Basic and acidic residues" evidence="5">
    <location>
        <begin position="610"/>
        <end position="621"/>
    </location>
</feature>
<feature type="region of interest" description="Disordered" evidence="5">
    <location>
        <begin position="294"/>
        <end position="376"/>
    </location>
</feature>
<dbReference type="InterPro" id="IPR007632">
    <property type="entry name" value="Anoctamin"/>
</dbReference>
<feature type="compositionally biased region" description="Low complexity" evidence="5">
    <location>
        <begin position="354"/>
        <end position="366"/>
    </location>
</feature>
<feature type="region of interest" description="Disordered" evidence="5">
    <location>
        <begin position="1575"/>
        <end position="1598"/>
    </location>
</feature>
<feature type="region of interest" description="Disordered" evidence="5">
    <location>
        <begin position="670"/>
        <end position="690"/>
    </location>
</feature>
<feature type="transmembrane region" description="Helical" evidence="6">
    <location>
        <begin position="1111"/>
        <end position="1128"/>
    </location>
</feature>
<feature type="region of interest" description="Disordered" evidence="5">
    <location>
        <begin position="1"/>
        <end position="21"/>
    </location>
</feature>
<dbReference type="PANTHER" id="PTHR12308:SF73">
    <property type="entry name" value="ANOCTAMIN"/>
    <property type="match status" value="1"/>
</dbReference>
<organism evidence="8">
    <name type="scientific">Phaeodactylum tricornutum</name>
    <name type="common">Diatom</name>
    <dbReference type="NCBI Taxonomy" id="2850"/>
    <lineage>
        <taxon>Eukaryota</taxon>
        <taxon>Sar</taxon>
        <taxon>Stramenopiles</taxon>
        <taxon>Ochrophyta</taxon>
        <taxon>Bacillariophyta</taxon>
        <taxon>Bacillariophyceae</taxon>
        <taxon>Bacillariophycidae</taxon>
        <taxon>Naviculales</taxon>
        <taxon>Phaeodactylaceae</taxon>
        <taxon>Phaeodactylum</taxon>
    </lineage>
</organism>
<name>A0A8J9X6D2_PHATR</name>
<protein>
    <recommendedName>
        <fullName evidence="7">Anoctamin transmembrane domain-containing protein</fullName>
    </recommendedName>
</protein>
<feature type="transmembrane region" description="Helical" evidence="6">
    <location>
        <begin position="1182"/>
        <end position="1203"/>
    </location>
</feature>
<feature type="compositionally biased region" description="Low complexity" evidence="5">
    <location>
        <begin position="468"/>
        <end position="478"/>
    </location>
</feature>
<dbReference type="PANTHER" id="PTHR12308">
    <property type="entry name" value="ANOCTAMIN"/>
    <property type="match status" value="1"/>
</dbReference>
<feature type="compositionally biased region" description="Low complexity" evidence="5">
    <location>
        <begin position="298"/>
        <end position="319"/>
    </location>
</feature>
<dbReference type="GO" id="GO:0016020">
    <property type="term" value="C:membrane"/>
    <property type="evidence" value="ECO:0007669"/>
    <property type="project" value="UniProtKB-SubCell"/>
</dbReference>
<sequence length="1675" mass="190920">MKPKVRIIDPEEFPSDTDENLEIVPLTPRDSAETTESFHTHATSSYLHFFRSDQLPSARSHRSETPLCPTSEQRHSVLLDEEEDGEYEDLDDISPSPRKYVPTQYMLSEPPRHRTPASCRSLSSVSSACSVESSRLSILSSASHLFGESIVNFDQRDIETGSVASSYVLSPGRTVISPTSRGADRNIIWWREMSDNLITIARGLREDLPHLIESVWPRHHQTRLPLSPRSRNLADINFLTSQHKSKVQALVFPEEEYFDFCLVLKPQETYAFWASLLDFRVEILGQERVDQMNEALESSSTNNTRSNTPSSDRPSTPRSYSDDGSEARDVVDSVIATPPTTGMHRRRANVTGKSQTTPGQSTSGSPMPTPYESATMTRSKMSMVSPGLYSVADSSRVSQGMTRLSMFERAIHNGSSTAFTPESCLRRSSTVALDNALVESATPNTVHRRRWGNHTASQTPNMMSPPIRSLTRGSSTVRRSTTIRSTAFPSSGNGTEITLGVAEKTSPRTVNEIRIEDIPNQVIPRGIAAHTNGMLHFLSALKRGIVVRRHRPGKEAVFSKIVSSDGGDTIQYIFVEKEDGMNAFKEQRVRYNNVSADEVENTQPWSYEQHSLESDTTRPNHDFSVPDYVAAKQYREKMRREEGLRKNVKTLATKVVRSGAAKAADIIAVHPGQHEDPRSSERNLGSTSLRRSNCSFSAPHTFSLVLRTSQSFGRNREMSLDEWEQKWYSGEGNESLFRYVDIEAATKGEYWLLFRGFLLLHRDAAVGRFAEQRAAGIGSHYSRLEVEQREQADLEAHNRLHRDEFHEPVTVGCLEKLIVKWRQLDTTYMEGFTMAGALPPPSDYFLGFKSAGTSIWSRLRQAGLETQRVYSLDPRRVLIKVRCPSDRLMDVAEVLKLKLRSSEGGFAPFREDMMDMFKSTDDLTETPHIDNVHSFHFRSSIRQSIIDFIISSRIRDSGAELGQTTDVGKMIQSRVPLHMRAKVNSIYQTWTHFWKEENWTGRDGCSLSHESFSDTSKGVEHDRFSFVSKSTCDTESGDSSEAAVPHLFVRIFKGCFYQPLDSIEQYFGEKVAFYFAWLQHTAGHLVWLSIFGFIMFLLQVGSGSWDHPLRPFYSVMVMIWTFTVLINWKKRANYLAYRWGTLDYKEQETTRPEFKGDYMRDEVTGEWVVTYPKWKRWVKYSISFPLTLLFTAGSLVLILWVHANRDLTLARYLDQKANPGSEKFQFNFAISAIGKEAAITDVQLSREHILDPTFWFITIGMPALLGLCQPLLNLLLMKLSLMLNDFENYRTESEYRTYLIIKVISFRFVCYFAHLYYYAFVSVGSTQAIENGILRVGTGVFVYTTVAHWWQIFLQIYFPILIRKLRMYYRDKRLCEELRDLELDEEEVREMASRGLRVNLKERQVRLVNKRLLVEQAQDDIWLEVMLPEHNSFPEYIQAVVLFTYVSCFSAVLPITPLIVLFNYLVSMRLDAFKVCKGRRRPLAEKTGGIGIWEHVLHIVAVISVLTNCWMMGFTNALFVKIGESIGEVGLFAIIVAWEHVMLLIKYVMETSISPLPKIVKDAIKREQFELDQQRNTSMRLRQGRRSQHDRESVGEDRTQGVWRNVPSIGRASALYPIHSEDQESVRSVSRALSRAPTLDLGESSIEQSMIDSVRTPKVGKSDVEQGLEKTLFSA</sequence>
<dbReference type="InterPro" id="IPR049452">
    <property type="entry name" value="Anoctamin_TM"/>
</dbReference>
<dbReference type="Proteomes" id="UP000836788">
    <property type="component" value="Chromosome 21"/>
</dbReference>
<feature type="compositionally biased region" description="Basic and acidic residues" evidence="5">
    <location>
        <begin position="1587"/>
        <end position="1598"/>
    </location>
</feature>
<evidence type="ECO:0000256" key="6">
    <source>
        <dbReference type="SAM" id="Phobius"/>
    </source>
</evidence>
<evidence type="ECO:0000256" key="4">
    <source>
        <dbReference type="ARBA" id="ARBA00023136"/>
    </source>
</evidence>
<feature type="transmembrane region" description="Helical" evidence="6">
    <location>
        <begin position="1496"/>
        <end position="1519"/>
    </location>
</feature>
<feature type="transmembrane region" description="Helical" evidence="6">
    <location>
        <begin position="1340"/>
        <end position="1362"/>
    </location>
</feature>
<feature type="transmembrane region" description="Helical" evidence="6">
    <location>
        <begin position="1531"/>
        <end position="1549"/>
    </location>
</feature>
<evidence type="ECO:0000313" key="8">
    <source>
        <dbReference type="EMBL" id="CAG9286029.1"/>
    </source>
</evidence>
<feature type="region of interest" description="Disordered" evidence="5">
    <location>
        <begin position="455"/>
        <end position="478"/>
    </location>
</feature>
<evidence type="ECO:0000256" key="2">
    <source>
        <dbReference type="ARBA" id="ARBA00022692"/>
    </source>
</evidence>
<evidence type="ECO:0000256" key="3">
    <source>
        <dbReference type="ARBA" id="ARBA00022989"/>
    </source>
</evidence>
<feature type="transmembrane region" description="Helical" evidence="6">
    <location>
        <begin position="1254"/>
        <end position="1276"/>
    </location>
</feature>
<feature type="compositionally biased region" description="Acidic residues" evidence="5">
    <location>
        <begin position="10"/>
        <end position="21"/>
    </location>
</feature>
<dbReference type="Pfam" id="PF04547">
    <property type="entry name" value="Anoctamin"/>
    <property type="match status" value="1"/>
</dbReference>
<evidence type="ECO:0000256" key="5">
    <source>
        <dbReference type="SAM" id="MobiDB-lite"/>
    </source>
</evidence>
<feature type="transmembrane region" description="Helical" evidence="6">
    <location>
        <begin position="1297"/>
        <end position="1320"/>
    </location>
</feature>
<proteinExistence type="predicted"/>
<accession>A0A8J9X6D2</accession>
<keyword evidence="2 6" id="KW-0812">Transmembrane</keyword>
<feature type="transmembrane region" description="Helical" evidence="6">
    <location>
        <begin position="1440"/>
        <end position="1465"/>
    </location>
</feature>
<keyword evidence="4 6" id="KW-0472">Membrane</keyword>
<dbReference type="EMBL" id="OU594962">
    <property type="protein sequence ID" value="CAG9286029.1"/>
    <property type="molecule type" value="Genomic_DNA"/>
</dbReference>
<dbReference type="GO" id="GO:0005254">
    <property type="term" value="F:chloride channel activity"/>
    <property type="evidence" value="ECO:0007669"/>
    <property type="project" value="TreeGrafter"/>
</dbReference>
<comment type="subcellular location">
    <subcellularLocation>
        <location evidence="1">Membrane</location>
        <topology evidence="1">Multi-pass membrane protein</topology>
    </subcellularLocation>
</comment>
<evidence type="ECO:0000256" key="1">
    <source>
        <dbReference type="ARBA" id="ARBA00004141"/>
    </source>
</evidence>
<feature type="compositionally biased region" description="Basic and acidic residues" evidence="5">
    <location>
        <begin position="672"/>
        <end position="681"/>
    </location>
</feature>
<feature type="region of interest" description="Disordered" evidence="5">
    <location>
        <begin position="602"/>
        <end position="624"/>
    </location>
</feature>
<feature type="domain" description="Anoctamin transmembrane" evidence="7">
    <location>
        <begin position="1063"/>
        <end position="1567"/>
    </location>
</feature>
<evidence type="ECO:0000259" key="7">
    <source>
        <dbReference type="Pfam" id="PF04547"/>
    </source>
</evidence>
<keyword evidence="3 6" id="KW-1133">Transmembrane helix</keyword>
<gene>
    <name evidence="8" type="ORF">PTTT1_LOCUS30986</name>
</gene>